<dbReference type="InterPro" id="IPR041205">
    <property type="entry name" value="ScsC_N"/>
</dbReference>
<evidence type="ECO:0000256" key="4">
    <source>
        <dbReference type="ARBA" id="ARBA00023284"/>
    </source>
</evidence>
<evidence type="ECO:0000256" key="3">
    <source>
        <dbReference type="ARBA" id="ARBA00023157"/>
    </source>
</evidence>
<evidence type="ECO:0000259" key="6">
    <source>
        <dbReference type="PROSITE" id="PS51352"/>
    </source>
</evidence>
<dbReference type="AlphaFoldDB" id="A0A4R5UJA3"/>
<feature type="domain" description="Thioredoxin" evidence="6">
    <location>
        <begin position="66"/>
        <end position="247"/>
    </location>
</feature>
<sequence length="253" mass="27405">MNHLFKRLAAAAMLTVLVSPALPASALDDQQKREMGDFIREYLIQNPEVLIEAQNALEAKQQAQRVDQSTKAVAASKKDIFSSPSDVSLGNPKGDVTIVEFFDYNCGYCKHALGDMDEILAKDKNVRFVLKEFPILGPDSIAAHRVANAVRLLAPEKYQQFHRTLLGGQEHASENTAIAVATSLGLNETAIRKSMADNPNDDLVRQAYRLATSIGITGTPTYVIGDEAVFGAVGLDTITEKVANVRACGKATC</sequence>
<feature type="signal peptide" evidence="5">
    <location>
        <begin position="1"/>
        <end position="26"/>
    </location>
</feature>
<dbReference type="Pfam" id="PF18312">
    <property type="entry name" value="ScsC_N"/>
    <property type="match status" value="1"/>
</dbReference>
<dbReference type="CDD" id="cd03023">
    <property type="entry name" value="DsbA_Com1_like"/>
    <property type="match status" value="1"/>
</dbReference>
<reference evidence="7 8" key="1">
    <citation type="submission" date="2019-03" db="EMBL/GenBank/DDBJ databases">
        <title>Rhizobium sp. nov., an bacterium isolated from biocrust in Mu Us Desert.</title>
        <authorList>
            <person name="Lixiong L."/>
        </authorList>
    </citation>
    <scope>NUCLEOTIDE SEQUENCE [LARGE SCALE GENOMIC DNA]</scope>
    <source>
        <strain evidence="7 8">SPY-1</strain>
    </source>
</reference>
<accession>A0A4R5UJA3</accession>
<protein>
    <submittedName>
        <fullName evidence="7">DsbA family protein</fullName>
    </submittedName>
</protein>
<dbReference type="Proteomes" id="UP000295238">
    <property type="component" value="Unassembled WGS sequence"/>
</dbReference>
<dbReference type="InterPro" id="IPR001853">
    <property type="entry name" value="DSBA-like_thioredoxin_dom"/>
</dbReference>
<dbReference type="Gene3D" id="3.40.30.10">
    <property type="entry name" value="Glutaredoxin"/>
    <property type="match status" value="1"/>
</dbReference>
<gene>
    <name evidence="7" type="ORF">E2F50_08410</name>
</gene>
<keyword evidence="2" id="KW-0560">Oxidoreductase</keyword>
<dbReference type="RefSeq" id="WP_133315691.1">
    <property type="nucleotide sequence ID" value="NZ_SMTL01000002.1"/>
</dbReference>
<evidence type="ECO:0000313" key="8">
    <source>
        <dbReference type="Proteomes" id="UP000295238"/>
    </source>
</evidence>
<evidence type="ECO:0000256" key="2">
    <source>
        <dbReference type="ARBA" id="ARBA00023002"/>
    </source>
</evidence>
<dbReference type="GO" id="GO:0016491">
    <property type="term" value="F:oxidoreductase activity"/>
    <property type="evidence" value="ECO:0007669"/>
    <property type="project" value="UniProtKB-KW"/>
</dbReference>
<keyword evidence="8" id="KW-1185">Reference proteome</keyword>
<evidence type="ECO:0000313" key="7">
    <source>
        <dbReference type="EMBL" id="TDK36920.1"/>
    </source>
</evidence>
<keyword evidence="4" id="KW-0676">Redox-active center</keyword>
<evidence type="ECO:0000256" key="1">
    <source>
        <dbReference type="ARBA" id="ARBA00022729"/>
    </source>
</evidence>
<comment type="caution">
    <text evidence="7">The sequence shown here is derived from an EMBL/GenBank/DDBJ whole genome shotgun (WGS) entry which is preliminary data.</text>
</comment>
<dbReference type="InterPro" id="IPR013766">
    <property type="entry name" value="Thioredoxin_domain"/>
</dbReference>
<name>A0A4R5UJA3_9HYPH</name>
<feature type="chain" id="PRO_5020593387" evidence="5">
    <location>
        <begin position="27"/>
        <end position="253"/>
    </location>
</feature>
<dbReference type="SUPFAM" id="SSF52833">
    <property type="entry name" value="Thioredoxin-like"/>
    <property type="match status" value="1"/>
</dbReference>
<keyword evidence="1 5" id="KW-0732">Signal</keyword>
<proteinExistence type="predicted"/>
<dbReference type="OrthoDB" id="9780147at2"/>
<keyword evidence="3" id="KW-1015">Disulfide bond</keyword>
<organism evidence="7 8">
    <name type="scientific">Rhizobium deserti</name>
    <dbReference type="NCBI Taxonomy" id="2547961"/>
    <lineage>
        <taxon>Bacteria</taxon>
        <taxon>Pseudomonadati</taxon>
        <taxon>Pseudomonadota</taxon>
        <taxon>Alphaproteobacteria</taxon>
        <taxon>Hyphomicrobiales</taxon>
        <taxon>Rhizobiaceae</taxon>
        <taxon>Rhizobium/Agrobacterium group</taxon>
        <taxon>Rhizobium</taxon>
    </lineage>
</organism>
<dbReference type="PANTHER" id="PTHR13887">
    <property type="entry name" value="GLUTATHIONE S-TRANSFERASE KAPPA"/>
    <property type="match status" value="1"/>
</dbReference>
<dbReference type="PROSITE" id="PS51352">
    <property type="entry name" value="THIOREDOXIN_2"/>
    <property type="match status" value="1"/>
</dbReference>
<dbReference type="Pfam" id="PF01323">
    <property type="entry name" value="DSBA"/>
    <property type="match status" value="1"/>
</dbReference>
<dbReference type="PANTHER" id="PTHR13887:SF14">
    <property type="entry name" value="DISULFIDE BOND FORMATION PROTEIN D"/>
    <property type="match status" value="1"/>
</dbReference>
<dbReference type="EMBL" id="SMTL01000002">
    <property type="protein sequence ID" value="TDK36920.1"/>
    <property type="molecule type" value="Genomic_DNA"/>
</dbReference>
<evidence type="ECO:0000256" key="5">
    <source>
        <dbReference type="SAM" id="SignalP"/>
    </source>
</evidence>
<dbReference type="InterPro" id="IPR036249">
    <property type="entry name" value="Thioredoxin-like_sf"/>
</dbReference>